<evidence type="ECO:0000256" key="7">
    <source>
        <dbReference type="SAM" id="SignalP"/>
    </source>
</evidence>
<sequence>MAKYFSLLTLSATFLMTGSPFISAQDSAVSKAWLVKEPEEHYYLVKKNPAVITCQAMNATEIFFSCVGTKIPPTSVEAEDVSEIYPGLVQAKIEVTRADVQNYEGDEPFWCTCSAVSDDDQEIVTSRKGYVSVAFLKSKFTPQPATVTVSVKETVEIPCGAPEGHPKPH</sequence>
<dbReference type="InterPro" id="IPR013783">
    <property type="entry name" value="Ig-like_fold"/>
</dbReference>
<evidence type="ECO:0000259" key="8">
    <source>
        <dbReference type="Pfam" id="PF25609"/>
    </source>
</evidence>
<evidence type="ECO:0000313" key="10">
    <source>
        <dbReference type="Proteomes" id="UP000678393"/>
    </source>
</evidence>
<protein>
    <recommendedName>
        <fullName evidence="8">Netrin receptor UNC5A-D-like N-terminal domain-containing protein</fullName>
    </recommendedName>
</protein>
<evidence type="ECO:0000313" key="9">
    <source>
        <dbReference type="EMBL" id="CAG5128458.1"/>
    </source>
</evidence>
<name>A0A8S3ZKC6_9EUPU</name>
<keyword evidence="5" id="KW-0325">Glycoprotein</keyword>
<comment type="caution">
    <text evidence="9">The sequence shown here is derived from an EMBL/GenBank/DDBJ whole genome shotgun (WGS) entry which is preliminary data.</text>
</comment>
<feature type="non-terminal residue" evidence="9">
    <location>
        <position position="1"/>
    </location>
</feature>
<keyword evidence="4" id="KW-0675">Receptor</keyword>
<dbReference type="OrthoDB" id="6155311at2759"/>
<comment type="subcellular location">
    <subcellularLocation>
        <location evidence="1">Membrane</location>
        <topology evidence="1">Single-pass type I membrane protein</topology>
    </subcellularLocation>
</comment>
<evidence type="ECO:0000256" key="4">
    <source>
        <dbReference type="ARBA" id="ARBA00023170"/>
    </source>
</evidence>
<keyword evidence="6" id="KW-0393">Immunoglobulin domain</keyword>
<dbReference type="Gene3D" id="2.60.40.10">
    <property type="entry name" value="Immunoglobulins"/>
    <property type="match status" value="1"/>
</dbReference>
<evidence type="ECO:0000256" key="3">
    <source>
        <dbReference type="ARBA" id="ARBA00023157"/>
    </source>
</evidence>
<evidence type="ECO:0000256" key="6">
    <source>
        <dbReference type="ARBA" id="ARBA00023319"/>
    </source>
</evidence>
<organism evidence="9 10">
    <name type="scientific">Candidula unifasciata</name>
    <dbReference type="NCBI Taxonomy" id="100452"/>
    <lineage>
        <taxon>Eukaryota</taxon>
        <taxon>Metazoa</taxon>
        <taxon>Spiralia</taxon>
        <taxon>Lophotrochozoa</taxon>
        <taxon>Mollusca</taxon>
        <taxon>Gastropoda</taxon>
        <taxon>Heterobranchia</taxon>
        <taxon>Euthyneura</taxon>
        <taxon>Panpulmonata</taxon>
        <taxon>Eupulmonata</taxon>
        <taxon>Stylommatophora</taxon>
        <taxon>Helicina</taxon>
        <taxon>Helicoidea</taxon>
        <taxon>Geomitridae</taxon>
        <taxon>Candidula</taxon>
    </lineage>
</organism>
<reference evidence="9" key="1">
    <citation type="submission" date="2021-04" db="EMBL/GenBank/DDBJ databases">
        <authorList>
            <consortium name="Molecular Ecology Group"/>
        </authorList>
    </citation>
    <scope>NUCLEOTIDE SEQUENCE</scope>
</reference>
<evidence type="ECO:0000256" key="2">
    <source>
        <dbReference type="ARBA" id="ARBA00023136"/>
    </source>
</evidence>
<feature type="signal peptide" evidence="7">
    <location>
        <begin position="1"/>
        <end position="24"/>
    </location>
</feature>
<accession>A0A8S3ZKC6</accession>
<feature type="chain" id="PRO_5035753322" description="Netrin receptor UNC5A-D-like N-terminal domain-containing protein" evidence="7">
    <location>
        <begin position="25"/>
        <end position="169"/>
    </location>
</feature>
<dbReference type="InterPro" id="IPR057755">
    <property type="entry name" value="UNC5A-D-like_N"/>
</dbReference>
<dbReference type="AlphaFoldDB" id="A0A8S3ZKC6"/>
<proteinExistence type="predicted"/>
<keyword evidence="10" id="KW-1185">Reference proteome</keyword>
<keyword evidence="3" id="KW-1015">Disulfide bond</keyword>
<gene>
    <name evidence="9" type="ORF">CUNI_LOCUS14016</name>
</gene>
<evidence type="ECO:0000256" key="5">
    <source>
        <dbReference type="ARBA" id="ARBA00023180"/>
    </source>
</evidence>
<keyword evidence="7" id="KW-0732">Signal</keyword>
<dbReference type="Proteomes" id="UP000678393">
    <property type="component" value="Unassembled WGS sequence"/>
</dbReference>
<evidence type="ECO:0000256" key="1">
    <source>
        <dbReference type="ARBA" id="ARBA00004479"/>
    </source>
</evidence>
<feature type="domain" description="Netrin receptor UNC5A-D-like N-terminal" evidence="8">
    <location>
        <begin position="33"/>
        <end position="130"/>
    </location>
</feature>
<keyword evidence="2" id="KW-0472">Membrane</keyword>
<dbReference type="Pfam" id="PF25609">
    <property type="entry name" value="Unc5_NetrinR_N"/>
    <property type="match status" value="1"/>
</dbReference>
<dbReference type="EMBL" id="CAJHNH020003077">
    <property type="protein sequence ID" value="CAG5128458.1"/>
    <property type="molecule type" value="Genomic_DNA"/>
</dbReference>